<accession>X1CL81</accession>
<dbReference type="Pfam" id="PF13229">
    <property type="entry name" value="Beta_helix"/>
    <property type="match status" value="1"/>
</dbReference>
<dbReference type="Gene3D" id="2.160.20.10">
    <property type="entry name" value="Single-stranded right-handed beta-helix, Pectin lyase-like"/>
    <property type="match status" value="1"/>
</dbReference>
<feature type="non-terminal residue" evidence="2">
    <location>
        <position position="175"/>
    </location>
</feature>
<evidence type="ECO:0000313" key="2">
    <source>
        <dbReference type="EMBL" id="GAG84951.1"/>
    </source>
</evidence>
<evidence type="ECO:0000259" key="1">
    <source>
        <dbReference type="Pfam" id="PF13229"/>
    </source>
</evidence>
<name>X1CL81_9ZZZZ</name>
<reference evidence="2" key="1">
    <citation type="journal article" date="2014" name="Front. Microbiol.">
        <title>High frequency of phylogenetically diverse reductive dehalogenase-homologous genes in deep subseafloor sedimentary metagenomes.</title>
        <authorList>
            <person name="Kawai M."/>
            <person name="Futagami T."/>
            <person name="Toyoda A."/>
            <person name="Takaki Y."/>
            <person name="Nishi S."/>
            <person name="Hori S."/>
            <person name="Arai W."/>
            <person name="Tsubouchi T."/>
            <person name="Morono Y."/>
            <person name="Uchiyama I."/>
            <person name="Ito T."/>
            <person name="Fujiyama A."/>
            <person name="Inagaki F."/>
            <person name="Takami H."/>
        </authorList>
    </citation>
    <scope>NUCLEOTIDE SEQUENCE</scope>
    <source>
        <strain evidence="2">Expedition CK06-06</strain>
    </source>
</reference>
<protein>
    <recommendedName>
        <fullName evidence="1">Right handed beta helix domain-containing protein</fullName>
    </recommendedName>
</protein>
<comment type="caution">
    <text evidence="2">The sequence shown here is derived from an EMBL/GenBank/DDBJ whole genome shotgun (WGS) entry which is preliminary data.</text>
</comment>
<dbReference type="EMBL" id="BART01019341">
    <property type="protein sequence ID" value="GAG84951.1"/>
    <property type="molecule type" value="Genomic_DNA"/>
</dbReference>
<dbReference type="InterPro" id="IPR039448">
    <property type="entry name" value="Beta_helix"/>
</dbReference>
<dbReference type="AlphaFoldDB" id="X1CL81"/>
<dbReference type="SMART" id="SM00710">
    <property type="entry name" value="PbH1"/>
    <property type="match status" value="3"/>
</dbReference>
<gene>
    <name evidence="2" type="ORF">S01H4_36226</name>
</gene>
<dbReference type="InterPro" id="IPR011050">
    <property type="entry name" value="Pectin_lyase_fold/virulence"/>
</dbReference>
<dbReference type="InterPro" id="IPR006626">
    <property type="entry name" value="PbH1"/>
</dbReference>
<proteinExistence type="predicted"/>
<sequence>MVAASTSIDPTLAPVAYRCTGVADQVQINAAIVAVNAGGGGIVVLLEGTYVCAANVVMLSNVTLVGVNWSAVLEFTAGVVLIDARTDVVIRTLYIDTKTQDAGSDCIDIDNECHRILIEGCRFYSDDDGIDGTGTDDSTNIWIRNNYLLNIDGDGIYFSGTSGNEVIKLEITGNT</sequence>
<dbReference type="InterPro" id="IPR012334">
    <property type="entry name" value="Pectin_lyas_fold"/>
</dbReference>
<organism evidence="2">
    <name type="scientific">marine sediment metagenome</name>
    <dbReference type="NCBI Taxonomy" id="412755"/>
    <lineage>
        <taxon>unclassified sequences</taxon>
        <taxon>metagenomes</taxon>
        <taxon>ecological metagenomes</taxon>
    </lineage>
</organism>
<feature type="domain" description="Right handed beta helix" evidence="1">
    <location>
        <begin position="97"/>
        <end position="174"/>
    </location>
</feature>
<dbReference type="SUPFAM" id="SSF51126">
    <property type="entry name" value="Pectin lyase-like"/>
    <property type="match status" value="1"/>
</dbReference>